<reference evidence="2 3" key="1">
    <citation type="journal article" date="2019" name="Environ. Microbiol.">
        <title>At the nexus of three kingdoms: the genome of the mycorrhizal fungus Gigaspora margarita provides insights into plant, endobacterial and fungal interactions.</title>
        <authorList>
            <person name="Venice F."/>
            <person name="Ghignone S."/>
            <person name="Salvioli di Fossalunga A."/>
            <person name="Amselem J."/>
            <person name="Novero M."/>
            <person name="Xianan X."/>
            <person name="Sedzielewska Toro K."/>
            <person name="Morin E."/>
            <person name="Lipzen A."/>
            <person name="Grigoriev I.V."/>
            <person name="Henrissat B."/>
            <person name="Martin F.M."/>
            <person name="Bonfante P."/>
        </authorList>
    </citation>
    <scope>NUCLEOTIDE SEQUENCE [LARGE SCALE GENOMIC DNA]</scope>
    <source>
        <strain evidence="2 3">BEG34</strain>
    </source>
</reference>
<organism evidence="2 3">
    <name type="scientific">Gigaspora margarita</name>
    <dbReference type="NCBI Taxonomy" id="4874"/>
    <lineage>
        <taxon>Eukaryota</taxon>
        <taxon>Fungi</taxon>
        <taxon>Fungi incertae sedis</taxon>
        <taxon>Mucoromycota</taxon>
        <taxon>Glomeromycotina</taxon>
        <taxon>Glomeromycetes</taxon>
        <taxon>Diversisporales</taxon>
        <taxon>Gigasporaceae</taxon>
        <taxon>Gigaspora</taxon>
    </lineage>
</organism>
<feature type="compositionally biased region" description="Polar residues" evidence="1">
    <location>
        <begin position="34"/>
        <end position="47"/>
    </location>
</feature>
<protein>
    <submittedName>
        <fullName evidence="2">Uncharacterized protein</fullName>
    </submittedName>
</protein>
<dbReference type="AlphaFoldDB" id="A0A8H3WZL4"/>
<comment type="caution">
    <text evidence="2">The sequence shown here is derived from an EMBL/GenBank/DDBJ whole genome shotgun (WGS) entry which is preliminary data.</text>
</comment>
<evidence type="ECO:0000313" key="2">
    <source>
        <dbReference type="EMBL" id="KAF0378310.1"/>
    </source>
</evidence>
<dbReference type="EMBL" id="WTPW01002522">
    <property type="protein sequence ID" value="KAF0378310.1"/>
    <property type="molecule type" value="Genomic_DNA"/>
</dbReference>
<proteinExistence type="predicted"/>
<accession>A0A8H3WZL4</accession>
<keyword evidence="3" id="KW-1185">Reference proteome</keyword>
<evidence type="ECO:0000256" key="1">
    <source>
        <dbReference type="SAM" id="MobiDB-lite"/>
    </source>
</evidence>
<feature type="compositionally biased region" description="Low complexity" evidence="1">
    <location>
        <begin position="16"/>
        <end position="33"/>
    </location>
</feature>
<feature type="region of interest" description="Disordered" evidence="1">
    <location>
        <begin position="15"/>
        <end position="47"/>
    </location>
</feature>
<sequence length="72" mass="7725">MELQVETDIITPEIDTNVNSGTTNTNVAGSTSSINPSHVESGQSNNPNSIVSKVYGLSIKYLKVSFFSSKFV</sequence>
<evidence type="ECO:0000313" key="3">
    <source>
        <dbReference type="Proteomes" id="UP000439903"/>
    </source>
</evidence>
<name>A0A8H3WZL4_GIGMA</name>
<gene>
    <name evidence="2" type="ORF">F8M41_012439</name>
</gene>
<dbReference type="Proteomes" id="UP000439903">
    <property type="component" value="Unassembled WGS sequence"/>
</dbReference>